<dbReference type="SUPFAM" id="SSF140591">
    <property type="entry name" value="Type III secretion system domain"/>
    <property type="match status" value="2"/>
</dbReference>
<feature type="domain" description="Type III secretion system effector delivery regulator TyeA" evidence="3">
    <location>
        <begin position="283"/>
        <end position="362"/>
    </location>
</feature>
<dbReference type="InterPro" id="IPR015144">
    <property type="entry name" value="T3SS_TyeA"/>
</dbReference>
<organism evidence="4 5">
    <name type="scientific">Chitinimonas lacunae</name>
    <dbReference type="NCBI Taxonomy" id="1963018"/>
    <lineage>
        <taxon>Bacteria</taxon>
        <taxon>Pseudomonadati</taxon>
        <taxon>Pseudomonadota</taxon>
        <taxon>Betaproteobacteria</taxon>
        <taxon>Neisseriales</taxon>
        <taxon>Chitinibacteraceae</taxon>
        <taxon>Chitinimonas</taxon>
    </lineage>
</organism>
<dbReference type="Pfam" id="PF07201">
    <property type="entry name" value="HrpJ"/>
    <property type="match status" value="1"/>
</dbReference>
<keyword evidence="5" id="KW-1185">Reference proteome</keyword>
<dbReference type="NCBIfam" id="TIGR02511">
    <property type="entry name" value="type_III_tyeA"/>
    <property type="match status" value="1"/>
</dbReference>
<feature type="domain" description="Hypersensitivity response secretion-like HrpJ" evidence="2">
    <location>
        <begin position="60"/>
        <end position="211"/>
    </location>
</feature>
<protein>
    <submittedName>
        <fullName evidence="4">Type III secretion system gatekeeper subunit SctW</fullName>
    </submittedName>
</protein>
<dbReference type="Gene3D" id="1.20.1280.80">
    <property type="match status" value="1"/>
</dbReference>
<evidence type="ECO:0000256" key="1">
    <source>
        <dbReference type="SAM" id="MobiDB-lite"/>
    </source>
</evidence>
<gene>
    <name evidence="4" type="primary">sctW</name>
    <name evidence="4" type="ORF">ACFOW7_11945</name>
</gene>
<accession>A0ABV8MT67</accession>
<evidence type="ECO:0000259" key="3">
    <source>
        <dbReference type="Pfam" id="PF09059"/>
    </source>
</evidence>
<dbReference type="InterPro" id="IPR010812">
    <property type="entry name" value="HrpJ-like"/>
</dbReference>
<sequence>MIRIDSNGLGSLGSQSNQSAQTATQNGSWRGEALTLKNDANSILTDAAEEITFAHAERADAKRLQERKLEARRGPELLTLEQIAAYLHDMHGQIPEKLVELAKQMLARGAKPDQLAQALPDPAERFLALQYAARQGEKDGASAEQLDAIHEALAELEAEHGDRIHAGLNAAAAGRELGNPAAGARLRGAYQDMVLGQASLAATVKALLERFGSAEFARAVPLLMKALGDDLAAARPSREPQRLQAILDDLYQIEVAVTVLEHCQSLAATLAQRHGCKQVDAQVLMQELIQLSSERWISASRFTALTDRFGVHEPTAQVALLFGLKLAAKDLPIKIFADQDSRQALLNAVQEALDQAIEREEEA</sequence>
<dbReference type="Gene3D" id="1.10.150.630">
    <property type="match status" value="1"/>
</dbReference>
<dbReference type="InterPro" id="IPR013351">
    <property type="entry name" value="T3SS_TyeA-rel"/>
</dbReference>
<feature type="region of interest" description="Disordered" evidence="1">
    <location>
        <begin position="1"/>
        <end position="31"/>
    </location>
</feature>
<dbReference type="InterPro" id="IPR013401">
    <property type="entry name" value="T3SS_LcrE"/>
</dbReference>
<name>A0ABV8MT67_9NEIS</name>
<evidence type="ECO:0000259" key="2">
    <source>
        <dbReference type="Pfam" id="PF07201"/>
    </source>
</evidence>
<dbReference type="Proteomes" id="UP001595791">
    <property type="component" value="Unassembled WGS sequence"/>
</dbReference>
<dbReference type="EMBL" id="JBHSBU010000001">
    <property type="protein sequence ID" value="MFC4160060.1"/>
    <property type="molecule type" value="Genomic_DNA"/>
</dbReference>
<evidence type="ECO:0000313" key="4">
    <source>
        <dbReference type="EMBL" id="MFC4160060.1"/>
    </source>
</evidence>
<proteinExistence type="predicted"/>
<feature type="compositionally biased region" description="Low complexity" evidence="1">
    <location>
        <begin position="1"/>
        <end position="26"/>
    </location>
</feature>
<dbReference type="NCBIfam" id="TIGR02568">
    <property type="entry name" value="LcrE"/>
    <property type="match status" value="1"/>
</dbReference>
<comment type="caution">
    <text evidence="4">The sequence shown here is derived from an EMBL/GenBank/DDBJ whole genome shotgun (WGS) entry which is preliminary data.</text>
</comment>
<evidence type="ECO:0000313" key="5">
    <source>
        <dbReference type="Proteomes" id="UP001595791"/>
    </source>
</evidence>
<dbReference type="InterPro" id="IPR038347">
    <property type="entry name" value="TyeA_sf"/>
</dbReference>
<dbReference type="RefSeq" id="WP_378164479.1">
    <property type="nucleotide sequence ID" value="NZ_JBHSBU010000001.1"/>
</dbReference>
<dbReference type="Pfam" id="PF09059">
    <property type="entry name" value="TyeA"/>
    <property type="match status" value="1"/>
</dbReference>
<reference evidence="5" key="1">
    <citation type="journal article" date="2019" name="Int. J. Syst. Evol. Microbiol.">
        <title>The Global Catalogue of Microorganisms (GCM) 10K type strain sequencing project: providing services to taxonomists for standard genome sequencing and annotation.</title>
        <authorList>
            <consortium name="The Broad Institute Genomics Platform"/>
            <consortium name="The Broad Institute Genome Sequencing Center for Infectious Disease"/>
            <person name="Wu L."/>
            <person name="Ma J."/>
        </authorList>
    </citation>
    <scope>NUCLEOTIDE SEQUENCE [LARGE SCALE GENOMIC DNA]</scope>
    <source>
        <strain evidence="5">LMG 29894</strain>
    </source>
</reference>